<proteinExistence type="predicted"/>
<dbReference type="Gene3D" id="3.40.50.300">
    <property type="entry name" value="P-loop containing nucleotide triphosphate hydrolases"/>
    <property type="match status" value="1"/>
</dbReference>
<gene>
    <name evidence="1" type="ORF">BDA99DRAFT_522681</name>
</gene>
<sequence length="223" mass="25348">MAPLKVIGAGLDRTGTDGLSVALDILGYKTHHMRHLYFGQGDPDLFKKAYEQPENPIDWNAVYQDFDAAIGTPSVIFLERLMKQYPEAKIILTVRDPDAWYESVKSTIYQMTHQPAKASTPKHILQIREMAHAIVLDGSFGKPAEFLNAQAMKEKFLQHNAWVRKHVPADKLLVMELGKDSQWDKLCAFLGQPIPEVSYPKTNSKQELLQRVKARDFDKKNSL</sequence>
<dbReference type="PANTHER" id="PTHR36978:SF4">
    <property type="entry name" value="P-LOOP CONTAINING NUCLEOSIDE TRIPHOSPHATE HYDROLASE PROTEIN"/>
    <property type="match status" value="1"/>
</dbReference>
<evidence type="ECO:0000313" key="1">
    <source>
        <dbReference type="EMBL" id="KAI9250505.1"/>
    </source>
</evidence>
<reference evidence="1" key="2">
    <citation type="submission" date="2023-02" db="EMBL/GenBank/DDBJ databases">
        <authorList>
            <consortium name="DOE Joint Genome Institute"/>
            <person name="Mondo S.J."/>
            <person name="Chang Y."/>
            <person name="Wang Y."/>
            <person name="Ahrendt S."/>
            <person name="Andreopoulos W."/>
            <person name="Barry K."/>
            <person name="Beard J."/>
            <person name="Benny G.L."/>
            <person name="Blankenship S."/>
            <person name="Bonito G."/>
            <person name="Cuomo C."/>
            <person name="Desiro A."/>
            <person name="Gervers K.A."/>
            <person name="Hundley H."/>
            <person name="Kuo A."/>
            <person name="LaButti K."/>
            <person name="Lang B.F."/>
            <person name="Lipzen A."/>
            <person name="O'Donnell K."/>
            <person name="Pangilinan J."/>
            <person name="Reynolds N."/>
            <person name="Sandor L."/>
            <person name="Smith M.W."/>
            <person name="Tsang A."/>
            <person name="Grigoriev I.V."/>
            <person name="Stajich J.E."/>
            <person name="Spatafora J.W."/>
        </authorList>
    </citation>
    <scope>NUCLEOTIDE SEQUENCE</scope>
    <source>
        <strain evidence="1">RSA 2281</strain>
    </source>
</reference>
<dbReference type="Pfam" id="PF17784">
    <property type="entry name" value="Sulfotransfer_4"/>
    <property type="match status" value="1"/>
</dbReference>
<dbReference type="PANTHER" id="PTHR36978">
    <property type="entry name" value="P-LOOP CONTAINING NUCLEOTIDE TRIPHOSPHATE HYDROLASE"/>
    <property type="match status" value="1"/>
</dbReference>
<comment type="caution">
    <text evidence="1">The sequence shown here is derived from an EMBL/GenBank/DDBJ whole genome shotgun (WGS) entry which is preliminary data.</text>
</comment>
<organism evidence="1 2">
    <name type="scientific">Phascolomyces articulosus</name>
    <dbReference type="NCBI Taxonomy" id="60185"/>
    <lineage>
        <taxon>Eukaryota</taxon>
        <taxon>Fungi</taxon>
        <taxon>Fungi incertae sedis</taxon>
        <taxon>Mucoromycota</taxon>
        <taxon>Mucoromycotina</taxon>
        <taxon>Mucoromycetes</taxon>
        <taxon>Mucorales</taxon>
        <taxon>Lichtheimiaceae</taxon>
        <taxon>Phascolomyces</taxon>
    </lineage>
</organism>
<dbReference type="Proteomes" id="UP001209540">
    <property type="component" value="Unassembled WGS sequence"/>
</dbReference>
<dbReference type="GO" id="GO:0016787">
    <property type="term" value="F:hydrolase activity"/>
    <property type="evidence" value="ECO:0007669"/>
    <property type="project" value="UniProtKB-KW"/>
</dbReference>
<protein>
    <submittedName>
        <fullName evidence="1">P-loop containing nucleoside triphosphate hydrolase protein</fullName>
    </submittedName>
</protein>
<keyword evidence="2" id="KW-1185">Reference proteome</keyword>
<reference evidence="1" key="1">
    <citation type="journal article" date="2022" name="IScience">
        <title>Evolution of zygomycete secretomes and the origins of terrestrial fungal ecologies.</title>
        <authorList>
            <person name="Chang Y."/>
            <person name="Wang Y."/>
            <person name="Mondo S."/>
            <person name="Ahrendt S."/>
            <person name="Andreopoulos W."/>
            <person name="Barry K."/>
            <person name="Beard J."/>
            <person name="Benny G.L."/>
            <person name="Blankenship S."/>
            <person name="Bonito G."/>
            <person name="Cuomo C."/>
            <person name="Desiro A."/>
            <person name="Gervers K.A."/>
            <person name="Hundley H."/>
            <person name="Kuo A."/>
            <person name="LaButti K."/>
            <person name="Lang B.F."/>
            <person name="Lipzen A."/>
            <person name="O'Donnell K."/>
            <person name="Pangilinan J."/>
            <person name="Reynolds N."/>
            <person name="Sandor L."/>
            <person name="Smith M.E."/>
            <person name="Tsang A."/>
            <person name="Grigoriev I.V."/>
            <person name="Stajich J.E."/>
            <person name="Spatafora J.W."/>
        </authorList>
    </citation>
    <scope>NUCLEOTIDE SEQUENCE</scope>
    <source>
        <strain evidence="1">RSA 2281</strain>
    </source>
</reference>
<dbReference type="EMBL" id="JAIXMP010000032">
    <property type="protein sequence ID" value="KAI9250505.1"/>
    <property type="molecule type" value="Genomic_DNA"/>
</dbReference>
<keyword evidence="1" id="KW-0378">Hydrolase</keyword>
<dbReference type="InterPro" id="IPR040632">
    <property type="entry name" value="Sulfotransfer_4"/>
</dbReference>
<evidence type="ECO:0000313" key="2">
    <source>
        <dbReference type="Proteomes" id="UP001209540"/>
    </source>
</evidence>
<dbReference type="InterPro" id="IPR027417">
    <property type="entry name" value="P-loop_NTPase"/>
</dbReference>
<name>A0AAD5PB57_9FUNG</name>
<dbReference type="AlphaFoldDB" id="A0AAD5PB57"/>
<accession>A0AAD5PB57</accession>
<dbReference type="SUPFAM" id="SSF52540">
    <property type="entry name" value="P-loop containing nucleoside triphosphate hydrolases"/>
    <property type="match status" value="1"/>
</dbReference>